<sequence length="39" mass="4348">MGDSATDLRDSELLRTRHWFAAQRNTATTSRSTCSAFSV</sequence>
<evidence type="ECO:0000313" key="8">
    <source>
        <dbReference type="Proteomes" id="UP000437068"/>
    </source>
</evidence>
<name>A0A6A3Z6B2_9STRA</name>
<evidence type="ECO:0000313" key="12">
    <source>
        <dbReference type="Proteomes" id="UP000488956"/>
    </source>
</evidence>
<evidence type="ECO:0000313" key="3">
    <source>
        <dbReference type="EMBL" id="KAE9144759.1"/>
    </source>
</evidence>
<evidence type="ECO:0000313" key="11">
    <source>
        <dbReference type="Proteomes" id="UP000441208"/>
    </source>
</evidence>
<proteinExistence type="predicted"/>
<dbReference type="Proteomes" id="UP000433483">
    <property type="component" value="Unassembled WGS sequence"/>
</dbReference>
<evidence type="ECO:0000313" key="5">
    <source>
        <dbReference type="EMBL" id="KAE9234701.1"/>
    </source>
</evidence>
<dbReference type="EMBL" id="QXFZ01000549">
    <property type="protein sequence ID" value="KAE9112334.1"/>
    <property type="molecule type" value="Genomic_DNA"/>
</dbReference>
<dbReference type="Proteomes" id="UP000441208">
    <property type="component" value="Unassembled WGS sequence"/>
</dbReference>
<evidence type="ECO:0000313" key="6">
    <source>
        <dbReference type="EMBL" id="KAE9310152.1"/>
    </source>
</evidence>
<evidence type="ECO:0000313" key="10">
    <source>
        <dbReference type="Proteomes" id="UP000440732"/>
    </source>
</evidence>
<dbReference type="Proteomes" id="UP000437068">
    <property type="component" value="Unassembled WGS sequence"/>
</dbReference>
<evidence type="ECO:0000313" key="4">
    <source>
        <dbReference type="EMBL" id="KAE9229935.1"/>
    </source>
</evidence>
<evidence type="ECO:0000313" key="9">
    <source>
        <dbReference type="Proteomes" id="UP000440367"/>
    </source>
</evidence>
<dbReference type="EMBL" id="QXGD01000544">
    <property type="protein sequence ID" value="KAE9234701.1"/>
    <property type="molecule type" value="Genomic_DNA"/>
</dbReference>
<comment type="caution">
    <text evidence="4">The sequence shown here is derived from an EMBL/GenBank/DDBJ whole genome shotgun (WGS) entry which is preliminary data.</text>
</comment>
<dbReference type="Proteomes" id="UP000440367">
    <property type="component" value="Unassembled WGS sequence"/>
</dbReference>
<evidence type="ECO:0000313" key="1">
    <source>
        <dbReference type="EMBL" id="KAE9112334.1"/>
    </source>
</evidence>
<dbReference type="EMBL" id="QXGB01000110">
    <property type="protein sequence ID" value="KAE9229935.1"/>
    <property type="molecule type" value="Genomic_DNA"/>
</dbReference>
<evidence type="ECO:0000313" key="2">
    <source>
        <dbReference type="EMBL" id="KAE9112348.1"/>
    </source>
</evidence>
<dbReference type="EMBL" id="QXGA01000517">
    <property type="protein sequence ID" value="KAE9144759.1"/>
    <property type="molecule type" value="Genomic_DNA"/>
</dbReference>
<evidence type="ECO:0000313" key="7">
    <source>
        <dbReference type="Proteomes" id="UP000433483"/>
    </source>
</evidence>
<organism evidence="4 7">
    <name type="scientific">Phytophthora fragariae</name>
    <dbReference type="NCBI Taxonomy" id="53985"/>
    <lineage>
        <taxon>Eukaryota</taxon>
        <taxon>Sar</taxon>
        <taxon>Stramenopiles</taxon>
        <taxon>Oomycota</taxon>
        <taxon>Peronosporomycetes</taxon>
        <taxon>Peronosporales</taxon>
        <taxon>Peronosporaceae</taxon>
        <taxon>Phytophthora</taxon>
    </lineage>
</organism>
<accession>A0A6A3Z6B2</accession>
<dbReference type="Proteomes" id="UP000440732">
    <property type="component" value="Unassembled WGS sequence"/>
</dbReference>
<dbReference type="Proteomes" id="UP000488956">
    <property type="component" value="Unassembled WGS sequence"/>
</dbReference>
<dbReference type="EMBL" id="QXGE01000519">
    <property type="protein sequence ID" value="KAE9310152.1"/>
    <property type="molecule type" value="Genomic_DNA"/>
</dbReference>
<dbReference type="EMBL" id="QXFX01000531">
    <property type="protein sequence ID" value="KAE9112348.1"/>
    <property type="molecule type" value="Genomic_DNA"/>
</dbReference>
<dbReference type="AlphaFoldDB" id="A0A6A3Z6B2"/>
<keyword evidence="7" id="KW-1185">Reference proteome</keyword>
<reference evidence="7 8" key="1">
    <citation type="submission" date="2018-08" db="EMBL/GenBank/DDBJ databases">
        <title>Genomic investigation of the strawberry pathogen Phytophthora fragariae indicates pathogenicity is determined by transcriptional variation in three key races.</title>
        <authorList>
            <person name="Adams T.M."/>
            <person name="Armitage A.D."/>
            <person name="Sobczyk M.K."/>
            <person name="Bates H.J."/>
            <person name="Dunwell J.M."/>
            <person name="Nellist C.F."/>
            <person name="Harrison R.J."/>
        </authorList>
    </citation>
    <scope>NUCLEOTIDE SEQUENCE [LARGE SCALE GENOMIC DNA]</scope>
    <source>
        <strain evidence="6 8">A4</strain>
        <strain evidence="5 9">BC-1</strain>
        <strain evidence="4 7">NOV-27</strain>
        <strain evidence="3 10">NOV-5</strain>
        <strain evidence="1 11">NOV-71</strain>
        <strain evidence="2 12">ONT-3</strain>
    </source>
</reference>
<protein>
    <submittedName>
        <fullName evidence="4">Uncharacterized protein</fullName>
    </submittedName>
</protein>
<gene>
    <name evidence="6" type="ORF">PF001_g10339</name>
    <name evidence="5" type="ORF">PF002_g11715</name>
    <name evidence="4" type="ORF">PF005_g3668</name>
    <name evidence="3" type="ORF">PF006_g10337</name>
    <name evidence="1" type="ORF">PF007_g11149</name>
    <name evidence="2" type="ORF">PF010_g10472</name>
</gene>